<comment type="caution">
    <text evidence="10">The sequence shown here is derived from an EMBL/GenBank/DDBJ whole genome shotgun (WGS) entry which is preliminary data.</text>
</comment>
<evidence type="ECO:0000256" key="6">
    <source>
        <dbReference type="ARBA" id="ARBA00022835"/>
    </source>
</evidence>
<keyword evidence="6" id="KW-0271">Exosome</keyword>
<gene>
    <name evidence="10" type="primary">EXOSC6</name>
    <name evidence="10" type="ORF">OS493_037483</name>
</gene>
<dbReference type="InterPro" id="IPR027408">
    <property type="entry name" value="PNPase/RNase_PH_dom_sf"/>
</dbReference>
<dbReference type="Proteomes" id="UP001163046">
    <property type="component" value="Unassembled WGS sequence"/>
</dbReference>
<dbReference type="InterPro" id="IPR050080">
    <property type="entry name" value="RNase_PH"/>
</dbReference>
<dbReference type="GO" id="GO:0071028">
    <property type="term" value="P:nuclear mRNA surveillance"/>
    <property type="evidence" value="ECO:0007669"/>
    <property type="project" value="TreeGrafter"/>
</dbReference>
<dbReference type="InterPro" id="IPR020568">
    <property type="entry name" value="Ribosomal_Su5_D2-typ_SF"/>
</dbReference>
<dbReference type="EMBL" id="MU826421">
    <property type="protein sequence ID" value="KAJ7376016.1"/>
    <property type="molecule type" value="Genomic_DNA"/>
</dbReference>
<evidence type="ECO:0000259" key="9">
    <source>
        <dbReference type="Pfam" id="PF01138"/>
    </source>
</evidence>
<name>A0A9X0CUG7_9CNID</name>
<evidence type="ECO:0000256" key="3">
    <source>
        <dbReference type="ARBA" id="ARBA00006678"/>
    </source>
</evidence>
<organism evidence="10 11">
    <name type="scientific">Desmophyllum pertusum</name>
    <dbReference type="NCBI Taxonomy" id="174260"/>
    <lineage>
        <taxon>Eukaryota</taxon>
        <taxon>Metazoa</taxon>
        <taxon>Cnidaria</taxon>
        <taxon>Anthozoa</taxon>
        <taxon>Hexacorallia</taxon>
        <taxon>Scleractinia</taxon>
        <taxon>Caryophylliina</taxon>
        <taxon>Caryophylliidae</taxon>
        <taxon>Desmophyllum</taxon>
    </lineage>
</organism>
<dbReference type="GO" id="GO:0000177">
    <property type="term" value="C:cytoplasmic exosome (RNase complex)"/>
    <property type="evidence" value="ECO:0007669"/>
    <property type="project" value="TreeGrafter"/>
</dbReference>
<dbReference type="GO" id="GO:0071051">
    <property type="term" value="P:poly(A)-dependent snoRNA 3'-end processing"/>
    <property type="evidence" value="ECO:0007669"/>
    <property type="project" value="TreeGrafter"/>
</dbReference>
<evidence type="ECO:0000313" key="11">
    <source>
        <dbReference type="Proteomes" id="UP001163046"/>
    </source>
</evidence>
<dbReference type="InterPro" id="IPR001247">
    <property type="entry name" value="ExoRNase_PH_dom1"/>
</dbReference>
<sequence length="89" mass="9915">MPVDNRRIVGPEVTQPVVIGGEKRANKSLISSEGLRKDGRKVDQLRPMFLRSGVVSQARGSAYIEMQRTKVTCAVYPYNDVKTVRQKPG</sequence>
<evidence type="ECO:0000256" key="4">
    <source>
        <dbReference type="ARBA" id="ARBA00022490"/>
    </source>
</evidence>
<keyword evidence="11" id="KW-1185">Reference proteome</keyword>
<dbReference type="GO" id="GO:0005730">
    <property type="term" value="C:nucleolus"/>
    <property type="evidence" value="ECO:0007669"/>
    <property type="project" value="TreeGrafter"/>
</dbReference>
<keyword evidence="8" id="KW-0539">Nucleus</keyword>
<evidence type="ECO:0000256" key="7">
    <source>
        <dbReference type="ARBA" id="ARBA00022884"/>
    </source>
</evidence>
<dbReference type="OrthoDB" id="2504340at2759"/>
<feature type="domain" description="Exoribonuclease phosphorolytic" evidence="9">
    <location>
        <begin position="44"/>
        <end position="76"/>
    </location>
</feature>
<evidence type="ECO:0000256" key="1">
    <source>
        <dbReference type="ARBA" id="ARBA00004123"/>
    </source>
</evidence>
<dbReference type="PANTHER" id="PTHR11953">
    <property type="entry name" value="EXOSOME COMPLEX COMPONENT"/>
    <property type="match status" value="1"/>
</dbReference>
<dbReference type="GO" id="GO:0016075">
    <property type="term" value="P:rRNA catabolic process"/>
    <property type="evidence" value="ECO:0007669"/>
    <property type="project" value="TreeGrafter"/>
</dbReference>
<comment type="subcellular location">
    <subcellularLocation>
        <location evidence="2">Cytoplasm</location>
    </subcellularLocation>
    <subcellularLocation>
        <location evidence="1">Nucleus</location>
    </subcellularLocation>
</comment>
<evidence type="ECO:0000256" key="2">
    <source>
        <dbReference type="ARBA" id="ARBA00004496"/>
    </source>
</evidence>
<comment type="similarity">
    <text evidence="3">Belongs to the RNase PH family.</text>
</comment>
<dbReference type="GO" id="GO:0000176">
    <property type="term" value="C:nuclear exosome (RNase complex)"/>
    <property type="evidence" value="ECO:0007669"/>
    <property type="project" value="TreeGrafter"/>
</dbReference>
<evidence type="ECO:0000313" key="10">
    <source>
        <dbReference type="EMBL" id="KAJ7376016.1"/>
    </source>
</evidence>
<evidence type="ECO:0000256" key="8">
    <source>
        <dbReference type="ARBA" id="ARBA00023242"/>
    </source>
</evidence>
<dbReference type="Pfam" id="PF01138">
    <property type="entry name" value="RNase_PH"/>
    <property type="match status" value="1"/>
</dbReference>
<keyword evidence="5" id="KW-0698">rRNA processing</keyword>
<dbReference type="PANTHER" id="PTHR11953:SF2">
    <property type="entry name" value="EXOSOME COMPLEX COMPONENT MTR3"/>
    <property type="match status" value="1"/>
</dbReference>
<reference evidence="10" key="1">
    <citation type="submission" date="2023-01" db="EMBL/GenBank/DDBJ databases">
        <title>Genome assembly of the deep-sea coral Lophelia pertusa.</title>
        <authorList>
            <person name="Herrera S."/>
            <person name="Cordes E."/>
        </authorList>
    </citation>
    <scope>NUCLEOTIDE SEQUENCE</scope>
    <source>
        <strain evidence="10">USNM1676648</strain>
        <tissue evidence="10">Polyp</tissue>
    </source>
</reference>
<dbReference type="GO" id="GO:0006364">
    <property type="term" value="P:rRNA processing"/>
    <property type="evidence" value="ECO:0007669"/>
    <property type="project" value="UniProtKB-KW"/>
</dbReference>
<keyword evidence="7" id="KW-0694">RNA-binding</keyword>
<accession>A0A9X0CUG7</accession>
<keyword evidence="4" id="KW-0963">Cytoplasm</keyword>
<proteinExistence type="inferred from homology"/>
<dbReference type="Gene3D" id="3.30.230.70">
    <property type="entry name" value="GHMP Kinase, N-terminal domain"/>
    <property type="match status" value="1"/>
</dbReference>
<protein>
    <submittedName>
        <fullName evidence="10">Exosome complex component MTR3</fullName>
    </submittedName>
</protein>
<dbReference type="SUPFAM" id="SSF54211">
    <property type="entry name" value="Ribosomal protein S5 domain 2-like"/>
    <property type="match status" value="1"/>
</dbReference>
<evidence type="ECO:0000256" key="5">
    <source>
        <dbReference type="ARBA" id="ARBA00022552"/>
    </source>
</evidence>
<dbReference type="AlphaFoldDB" id="A0A9X0CUG7"/>
<dbReference type="GO" id="GO:0003723">
    <property type="term" value="F:RNA binding"/>
    <property type="evidence" value="ECO:0007669"/>
    <property type="project" value="UniProtKB-KW"/>
</dbReference>
<dbReference type="GO" id="GO:0034475">
    <property type="term" value="P:U4 snRNA 3'-end processing"/>
    <property type="evidence" value="ECO:0007669"/>
    <property type="project" value="TreeGrafter"/>
</dbReference>